<dbReference type="EMBL" id="CM042048">
    <property type="protein sequence ID" value="KAI3759640.1"/>
    <property type="molecule type" value="Genomic_DNA"/>
</dbReference>
<name>A0ACB9ELP4_ARCLA</name>
<comment type="caution">
    <text evidence="1">The sequence shown here is derived from an EMBL/GenBank/DDBJ whole genome shotgun (WGS) entry which is preliminary data.</text>
</comment>
<evidence type="ECO:0000313" key="2">
    <source>
        <dbReference type="Proteomes" id="UP001055879"/>
    </source>
</evidence>
<keyword evidence="2" id="KW-1185">Reference proteome</keyword>
<organism evidence="1 2">
    <name type="scientific">Arctium lappa</name>
    <name type="common">Greater burdock</name>
    <name type="synonym">Lappa major</name>
    <dbReference type="NCBI Taxonomy" id="4217"/>
    <lineage>
        <taxon>Eukaryota</taxon>
        <taxon>Viridiplantae</taxon>
        <taxon>Streptophyta</taxon>
        <taxon>Embryophyta</taxon>
        <taxon>Tracheophyta</taxon>
        <taxon>Spermatophyta</taxon>
        <taxon>Magnoliopsida</taxon>
        <taxon>eudicotyledons</taxon>
        <taxon>Gunneridae</taxon>
        <taxon>Pentapetalae</taxon>
        <taxon>asterids</taxon>
        <taxon>campanulids</taxon>
        <taxon>Asterales</taxon>
        <taxon>Asteraceae</taxon>
        <taxon>Carduoideae</taxon>
        <taxon>Cardueae</taxon>
        <taxon>Arctiinae</taxon>
        <taxon>Arctium</taxon>
    </lineage>
</organism>
<dbReference type="Proteomes" id="UP001055879">
    <property type="component" value="Linkage Group LG02"/>
</dbReference>
<evidence type="ECO:0000313" key="1">
    <source>
        <dbReference type="EMBL" id="KAI3759640.1"/>
    </source>
</evidence>
<gene>
    <name evidence="1" type="ORF">L6452_07603</name>
</gene>
<protein>
    <submittedName>
        <fullName evidence="1">Uncharacterized protein</fullName>
    </submittedName>
</protein>
<reference evidence="1 2" key="2">
    <citation type="journal article" date="2022" name="Mol. Ecol. Resour.">
        <title>The genomes of chicory, endive, great burdock and yacon provide insights into Asteraceae paleo-polyploidization history and plant inulin production.</title>
        <authorList>
            <person name="Fan W."/>
            <person name="Wang S."/>
            <person name="Wang H."/>
            <person name="Wang A."/>
            <person name="Jiang F."/>
            <person name="Liu H."/>
            <person name="Zhao H."/>
            <person name="Xu D."/>
            <person name="Zhang Y."/>
        </authorList>
    </citation>
    <scope>NUCLEOTIDE SEQUENCE [LARGE SCALE GENOMIC DNA]</scope>
    <source>
        <strain evidence="2">cv. Niubang</strain>
    </source>
</reference>
<accession>A0ACB9ELP4</accession>
<reference evidence="2" key="1">
    <citation type="journal article" date="2022" name="Mol. Ecol. Resour.">
        <title>The genomes of chicory, endive, great burdock and yacon provide insights into Asteraceae palaeo-polyploidization history and plant inulin production.</title>
        <authorList>
            <person name="Fan W."/>
            <person name="Wang S."/>
            <person name="Wang H."/>
            <person name="Wang A."/>
            <person name="Jiang F."/>
            <person name="Liu H."/>
            <person name="Zhao H."/>
            <person name="Xu D."/>
            <person name="Zhang Y."/>
        </authorList>
    </citation>
    <scope>NUCLEOTIDE SEQUENCE [LARGE SCALE GENOMIC DNA]</scope>
    <source>
        <strain evidence="2">cv. Niubang</strain>
    </source>
</reference>
<proteinExistence type="predicted"/>
<sequence length="347" mass="40392">MKFGKSFRIKISIIMPQWEGECISYKDLKKQLNLGDPFSRDEGFRQLLKNELEKINDFFLRKEGEYMNKFQELKGVVADINSSEDTTQLTKDLLQFHNKLVLLLHYNVLNCDGFLKIIKKHRKKTGQLFSLSFMEGDDEQLFFIANSLNELLAECEEILRQMVIGISSVHLYNHTDPYRFRRKMMKAVCFVLLFALISISSQARSIIPKPKPNPNFKPKANSTNHQNARTCSFTVEITTSCSSVQYTRDQISISFGDAYGNQVYAPRIDDPSVGTFERCSGDTFEIYGPCTYQICYLYLYRSGYDGWKPERVDVYGYNTRAVSFYYNVWIPAGIWYGFDYCSYYAMR</sequence>